<protein>
    <submittedName>
        <fullName evidence="2">Uncharacterized protein</fullName>
    </submittedName>
</protein>
<evidence type="ECO:0000313" key="3">
    <source>
        <dbReference type="Proteomes" id="UP001153148"/>
    </source>
</evidence>
<feature type="transmembrane region" description="Helical" evidence="1">
    <location>
        <begin position="50"/>
        <end position="69"/>
    </location>
</feature>
<organism evidence="2 3">
    <name type="scientific">Timema podura</name>
    <name type="common">Walking stick</name>
    <dbReference type="NCBI Taxonomy" id="61482"/>
    <lineage>
        <taxon>Eukaryota</taxon>
        <taxon>Metazoa</taxon>
        <taxon>Ecdysozoa</taxon>
        <taxon>Arthropoda</taxon>
        <taxon>Hexapoda</taxon>
        <taxon>Insecta</taxon>
        <taxon>Pterygota</taxon>
        <taxon>Neoptera</taxon>
        <taxon>Polyneoptera</taxon>
        <taxon>Phasmatodea</taxon>
        <taxon>Timematodea</taxon>
        <taxon>Timematoidea</taxon>
        <taxon>Timematidae</taxon>
        <taxon>Timema</taxon>
    </lineage>
</organism>
<dbReference type="PANTHER" id="PTHR44809">
    <property type="match status" value="1"/>
</dbReference>
<proteinExistence type="predicted"/>
<keyword evidence="1" id="KW-0472">Membrane</keyword>
<keyword evidence="3" id="KW-1185">Reference proteome</keyword>
<dbReference type="Proteomes" id="UP001153148">
    <property type="component" value="Unassembled WGS sequence"/>
</dbReference>
<keyword evidence="1" id="KW-1133">Transmembrane helix</keyword>
<evidence type="ECO:0000313" key="2">
    <source>
        <dbReference type="EMBL" id="CAG2053839.1"/>
    </source>
</evidence>
<reference evidence="2" key="1">
    <citation type="submission" date="2021-03" db="EMBL/GenBank/DDBJ databases">
        <authorList>
            <person name="Tran Van P."/>
        </authorList>
    </citation>
    <scope>NUCLEOTIDE SEQUENCE</scope>
</reference>
<evidence type="ECO:0000256" key="1">
    <source>
        <dbReference type="SAM" id="Phobius"/>
    </source>
</evidence>
<feature type="transmembrane region" description="Helical" evidence="1">
    <location>
        <begin position="81"/>
        <end position="107"/>
    </location>
</feature>
<dbReference type="InterPro" id="IPR052943">
    <property type="entry name" value="TMTC_O-mannosyl-trnsfr"/>
</dbReference>
<dbReference type="PANTHER" id="PTHR44809:SF1">
    <property type="entry name" value="PROTEIN O-MANNOSYL-TRANSFERASE TMTC1"/>
    <property type="match status" value="1"/>
</dbReference>
<comment type="caution">
    <text evidence="2">The sequence shown here is derived from an EMBL/GenBank/DDBJ whole genome shotgun (WGS) entry which is preliminary data.</text>
</comment>
<dbReference type="EMBL" id="CAJPIN010000724">
    <property type="protein sequence ID" value="CAG2053839.1"/>
    <property type="molecule type" value="Genomic_DNA"/>
</dbReference>
<gene>
    <name evidence="2" type="ORF">TPAB3V08_LOCUS883</name>
</gene>
<sequence length="223" mass="25433">MQFSVENLSLNQYAGAKRGAWVSNTHTLKKYEGILYCSRRRFSVADVTGIVGRADVLACVFFLLSFLAYHGRGNQLPNDIWLSVLLGGVSMLAKETGITVLLLNLLYDLYRSWNAIRRETVITVFMLARETVITVFMLARETVVTVFMLARETVVTVSMLARETVVTVFMLARETVITVFMLNKDTCISLSVLEVRWHEETLHLSRRAAKLLMSIQRVYLYIH</sequence>
<keyword evidence="1" id="KW-0812">Transmembrane</keyword>
<name>A0ABN7NH53_TIMPD</name>
<accession>A0ABN7NH53</accession>